<name>A0AAE1JTB7_9FABA</name>
<protein>
    <recommendedName>
        <fullName evidence="2">Knl1 C-terminal RWD domain-containing protein</fullName>
    </recommendedName>
</protein>
<evidence type="ECO:0000313" key="4">
    <source>
        <dbReference type="Proteomes" id="UP001293593"/>
    </source>
</evidence>
<proteinExistence type="predicted"/>
<feature type="compositionally biased region" description="Polar residues" evidence="1">
    <location>
        <begin position="282"/>
        <end position="307"/>
    </location>
</feature>
<gene>
    <name evidence="3" type="ORF">QN277_019186</name>
</gene>
<dbReference type="EMBL" id="JAWXYG010000004">
    <property type="protein sequence ID" value="KAK4276216.1"/>
    <property type="molecule type" value="Genomic_DNA"/>
</dbReference>
<organism evidence="3 4">
    <name type="scientific">Acacia crassicarpa</name>
    <name type="common">northern wattle</name>
    <dbReference type="NCBI Taxonomy" id="499986"/>
    <lineage>
        <taxon>Eukaryota</taxon>
        <taxon>Viridiplantae</taxon>
        <taxon>Streptophyta</taxon>
        <taxon>Embryophyta</taxon>
        <taxon>Tracheophyta</taxon>
        <taxon>Spermatophyta</taxon>
        <taxon>Magnoliopsida</taxon>
        <taxon>eudicotyledons</taxon>
        <taxon>Gunneridae</taxon>
        <taxon>Pentapetalae</taxon>
        <taxon>rosids</taxon>
        <taxon>fabids</taxon>
        <taxon>Fabales</taxon>
        <taxon>Fabaceae</taxon>
        <taxon>Caesalpinioideae</taxon>
        <taxon>mimosoid clade</taxon>
        <taxon>Acacieae</taxon>
        <taxon>Acacia</taxon>
    </lineage>
</organism>
<sequence>MDPSNNTETEDETIAFKNKRARRVSFADNEITSVHIFRRDDEDSDSPFESTKPFSPAEGKSPENEVLGFFRDLAGGSDDDDLKESPPRRNVGRNDDDNDDEGEAVNVRKSFLKPIGSPSPGSSTVGSVASIDDDDEFHGPVSASFIQPGELSDSAASLDDHDLTMDSTAFSLHYRSLACSDSGDLKTPTRFAVPFEDKTPGEASGPTASGSFMELTKINRLSPHRSVLASTSSVSKDSNDMSIVGENPRRYDYHRLSPSIEAILVEGSKDLLAAPELGSTGSGLSKRSKASLTEQNNNGVRSPSVSAINDAPKHEVSGSPSKLDKIYISSQSPPINGITNTLLFDKGDNTVSDISTNQIQSSDSTIKGIKEFVKEAAGPAKKQLDFAAANMKSPPGVDDCLEMSTKHDLGYHYLNENQLKEINLKEAVHVSDIDHNQVDGNLIQGSTPLSFSGRKPLLMVSPNSSRPNGANTPPLKLLSSILLDKYVRNEETPLSIRENISKLKNMGTSSRTSSLREGIDRSKSRLSKYSMVSSPVNMKDNEHKHIGNLNAHLENQLIIVTPKSIGQQNLIKMDAHGAQSLMTLGKLSQNEETVDSRQAGDPYHCTTADISQDGKNPKSVEMAASPYMLHSTAKKINFDLENDTVETMKDENVVFMHQRCSSPPLELLDQSSSQSLESQKNCFNKLKQLDQQNASACSGSGHSDECGSLATVAKHMDTPISAKSGSSFEVADVTQISKAMQRKNSAERLTNKAQVLSTYTEGIRQSPIQDKSNLLPPVEGLPSESLHHNSDDSNDNCHGILQTQVADSPSNDFCMENHSGEKRKATKLPREENTVDKIGRIDGNSNVHTNENMDLQITLQQSDDISDRKKLGKQIWKDYNDILAKFSGSTIHLLGPSVDKLDLKMIGMLEDILVCLRRVKKFEIFCAEIHSQKISERLGILRHKKVLETRMMLYSIAYEKAKLQLMHMKREILQNKVEQLRFGLQECQTLKSTCAPFSSKIVASNDTPAKSLLLSSSISSEGKQQAMSSELETLVHEAKSLTKFLHNCCKLEDDQNSADPISAVHDYLKKRMSCKLISRNLQVLEIDNFEHKDACYEILLNFSGCIIQRVIVPTDSPTIIVSNKLNDQTILKTFPNMDAFAAFVFVLNPDSTKKCNGSRCLAQETQITSSLLGNLLEVIEEVQSARIEIRNLVQVKFYSQSVDQLELLLSFIDFNTGRRFKVVFDVSCLKCGVYPMEILPSRINDISFGEQKSPSGSLEGDIRTVVERVTVGYSRIMRLCKSISQVVLTSASNT</sequence>
<dbReference type="Proteomes" id="UP001293593">
    <property type="component" value="Unassembled WGS sequence"/>
</dbReference>
<accession>A0AAE1JTB7</accession>
<feature type="compositionally biased region" description="Low complexity" evidence="1">
    <location>
        <begin position="116"/>
        <end position="130"/>
    </location>
</feature>
<dbReference type="PANTHER" id="PTHR35707:SF1">
    <property type="entry name" value="SPC7 KINETOCHORE PROTEIN DOMAIN-CONTAINING PROTEIN"/>
    <property type="match status" value="1"/>
</dbReference>
<dbReference type="Pfam" id="PF18210">
    <property type="entry name" value="Knl1_RWD_C"/>
    <property type="match status" value="1"/>
</dbReference>
<dbReference type="InterPro" id="IPR040850">
    <property type="entry name" value="Knl1_RWD_C"/>
</dbReference>
<evidence type="ECO:0000259" key="2">
    <source>
        <dbReference type="Pfam" id="PF18210"/>
    </source>
</evidence>
<keyword evidence="4" id="KW-1185">Reference proteome</keyword>
<evidence type="ECO:0000256" key="1">
    <source>
        <dbReference type="SAM" id="MobiDB-lite"/>
    </source>
</evidence>
<comment type="caution">
    <text evidence="3">The sequence shown here is derived from an EMBL/GenBank/DDBJ whole genome shotgun (WGS) entry which is preliminary data.</text>
</comment>
<reference evidence="3" key="1">
    <citation type="submission" date="2023-10" db="EMBL/GenBank/DDBJ databases">
        <title>Chromosome-level genome of the transformable northern wattle, Acacia crassicarpa.</title>
        <authorList>
            <person name="Massaro I."/>
            <person name="Sinha N.R."/>
            <person name="Poethig S."/>
            <person name="Leichty A.R."/>
        </authorList>
    </citation>
    <scope>NUCLEOTIDE SEQUENCE</scope>
    <source>
        <strain evidence="3">Acra3RX</strain>
        <tissue evidence="3">Leaf</tissue>
    </source>
</reference>
<feature type="region of interest" description="Disordered" evidence="1">
    <location>
        <begin position="278"/>
        <end position="328"/>
    </location>
</feature>
<feature type="region of interest" description="Disordered" evidence="1">
    <location>
        <begin position="191"/>
        <end position="210"/>
    </location>
</feature>
<feature type="region of interest" description="Disordered" evidence="1">
    <location>
        <begin position="767"/>
        <end position="799"/>
    </location>
</feature>
<dbReference type="PANTHER" id="PTHR35707">
    <property type="entry name" value="OS06G0608100 PROTEIN"/>
    <property type="match status" value="1"/>
</dbReference>
<feature type="region of interest" description="Disordered" evidence="1">
    <location>
        <begin position="31"/>
        <end position="148"/>
    </location>
</feature>
<feature type="compositionally biased region" description="Basic and acidic residues" evidence="1">
    <location>
        <begin position="83"/>
        <end position="95"/>
    </location>
</feature>
<feature type="domain" description="Knl1 C-terminal RWD" evidence="2">
    <location>
        <begin position="1027"/>
        <end position="1178"/>
    </location>
</feature>
<evidence type="ECO:0000313" key="3">
    <source>
        <dbReference type="EMBL" id="KAK4276216.1"/>
    </source>
</evidence>